<organism evidence="1 2">
    <name type="scientific">Pseudomonas syringae pv. aceris</name>
    <dbReference type="NCBI Taxonomy" id="199198"/>
    <lineage>
        <taxon>Bacteria</taxon>
        <taxon>Pseudomonadati</taxon>
        <taxon>Pseudomonadota</taxon>
        <taxon>Gammaproteobacteria</taxon>
        <taxon>Pseudomonadales</taxon>
        <taxon>Pseudomonadaceae</taxon>
        <taxon>Pseudomonas</taxon>
        <taxon>Pseudomonas syringae</taxon>
    </lineage>
</organism>
<dbReference type="PATRIC" id="fig|199198.5.peg.2657"/>
<accession>A0A0P9HFK2</accession>
<reference evidence="1 2" key="1">
    <citation type="submission" date="2015-09" db="EMBL/GenBank/DDBJ databases">
        <title>Genome announcement of multiple Pseudomonas syringae strains.</title>
        <authorList>
            <person name="Thakur S."/>
            <person name="Wang P.W."/>
            <person name="Gong Y."/>
            <person name="Weir B.S."/>
            <person name="Guttman D.S."/>
        </authorList>
    </citation>
    <scope>NUCLEOTIDE SEQUENCE [LARGE SCALE GENOMIC DNA]</scope>
    <source>
        <strain evidence="1 2">ICMP2802</strain>
    </source>
</reference>
<name>A0A0P9HFK2_PSESX</name>
<proteinExistence type="predicted"/>
<dbReference type="EMBL" id="LJPM01000214">
    <property type="protein sequence ID" value="KPW21703.1"/>
    <property type="molecule type" value="Genomic_DNA"/>
</dbReference>
<dbReference type="Proteomes" id="UP000050297">
    <property type="component" value="Unassembled WGS sequence"/>
</dbReference>
<evidence type="ECO:0000313" key="1">
    <source>
        <dbReference type="EMBL" id="KPW21703.1"/>
    </source>
</evidence>
<gene>
    <name evidence="1" type="ORF">ALO91_100769</name>
</gene>
<dbReference type="AlphaFoldDB" id="A0A0P9HFK2"/>
<sequence>MGELGGMSYGARVWDENGNLVMDTTTFTYQVIWQGVIDFSDTSGSTAKVITLSIPAFDPANCVFMVIPTRAQDIQSAEGDATGNTKSYPYVTTSAGQVVLRSANPSANLGNTNQTRIVAKGFAVRFKT</sequence>
<evidence type="ECO:0000313" key="2">
    <source>
        <dbReference type="Proteomes" id="UP000050297"/>
    </source>
</evidence>
<comment type="caution">
    <text evidence="1">The sequence shown here is derived from an EMBL/GenBank/DDBJ whole genome shotgun (WGS) entry which is preliminary data.</text>
</comment>
<protein>
    <submittedName>
        <fullName evidence="1">Uncharacterized protein</fullName>
    </submittedName>
</protein>